<dbReference type="Gramene" id="mRNA:HanXRQr2_Chr06g0250661">
    <property type="protein sequence ID" value="CDS:HanXRQr2_Chr06g0250661.1"/>
    <property type="gene ID" value="HanXRQr2_Chr06g0250661"/>
</dbReference>
<organism evidence="1 2">
    <name type="scientific">Helianthus annuus</name>
    <name type="common">Common sunflower</name>
    <dbReference type="NCBI Taxonomy" id="4232"/>
    <lineage>
        <taxon>Eukaryota</taxon>
        <taxon>Viridiplantae</taxon>
        <taxon>Streptophyta</taxon>
        <taxon>Embryophyta</taxon>
        <taxon>Tracheophyta</taxon>
        <taxon>Spermatophyta</taxon>
        <taxon>Magnoliopsida</taxon>
        <taxon>eudicotyledons</taxon>
        <taxon>Gunneridae</taxon>
        <taxon>Pentapetalae</taxon>
        <taxon>asterids</taxon>
        <taxon>campanulids</taxon>
        <taxon>Asterales</taxon>
        <taxon>Asteraceae</taxon>
        <taxon>Asteroideae</taxon>
        <taxon>Heliantheae alliance</taxon>
        <taxon>Heliantheae</taxon>
        <taxon>Helianthus</taxon>
    </lineage>
</organism>
<sequence>MICWWQCEYMLLDWTKKTRRRNHEDSIQVFSTRISNQCRSSADSPKPQRC</sequence>
<reference evidence="1" key="2">
    <citation type="submission" date="2020-06" db="EMBL/GenBank/DDBJ databases">
        <title>Helianthus annuus Genome sequencing and assembly Release 2.</title>
        <authorList>
            <person name="Gouzy J."/>
            <person name="Langlade N."/>
            <person name="Munos S."/>
        </authorList>
    </citation>
    <scope>NUCLEOTIDE SEQUENCE</scope>
    <source>
        <tissue evidence="1">Leaves</tissue>
    </source>
</reference>
<evidence type="ECO:0000313" key="2">
    <source>
        <dbReference type="Proteomes" id="UP000215914"/>
    </source>
</evidence>
<dbReference type="Proteomes" id="UP000215914">
    <property type="component" value="Unassembled WGS sequence"/>
</dbReference>
<dbReference type="AlphaFoldDB" id="A0A9K3IS08"/>
<keyword evidence="2" id="KW-1185">Reference proteome</keyword>
<accession>A0A9K3IS08</accession>
<comment type="caution">
    <text evidence="1">The sequence shown here is derived from an EMBL/GenBank/DDBJ whole genome shotgun (WGS) entry which is preliminary data.</text>
</comment>
<dbReference type="EMBL" id="MNCJ02000321">
    <property type="protein sequence ID" value="KAF5801659.1"/>
    <property type="molecule type" value="Genomic_DNA"/>
</dbReference>
<gene>
    <name evidence="1" type="ORF">HanXRQr2_Chr06g0250661</name>
</gene>
<proteinExistence type="predicted"/>
<protein>
    <submittedName>
        <fullName evidence="1">Uncharacterized protein</fullName>
    </submittedName>
</protein>
<reference evidence="1" key="1">
    <citation type="journal article" date="2017" name="Nature">
        <title>The sunflower genome provides insights into oil metabolism, flowering and Asterid evolution.</title>
        <authorList>
            <person name="Badouin H."/>
            <person name="Gouzy J."/>
            <person name="Grassa C.J."/>
            <person name="Murat F."/>
            <person name="Staton S.E."/>
            <person name="Cottret L."/>
            <person name="Lelandais-Briere C."/>
            <person name="Owens G.L."/>
            <person name="Carrere S."/>
            <person name="Mayjonade B."/>
            <person name="Legrand L."/>
            <person name="Gill N."/>
            <person name="Kane N.C."/>
            <person name="Bowers J.E."/>
            <person name="Hubner S."/>
            <person name="Bellec A."/>
            <person name="Berard A."/>
            <person name="Berges H."/>
            <person name="Blanchet N."/>
            <person name="Boniface M.C."/>
            <person name="Brunel D."/>
            <person name="Catrice O."/>
            <person name="Chaidir N."/>
            <person name="Claudel C."/>
            <person name="Donnadieu C."/>
            <person name="Faraut T."/>
            <person name="Fievet G."/>
            <person name="Helmstetter N."/>
            <person name="King M."/>
            <person name="Knapp S.J."/>
            <person name="Lai Z."/>
            <person name="Le Paslier M.C."/>
            <person name="Lippi Y."/>
            <person name="Lorenzon L."/>
            <person name="Mandel J.R."/>
            <person name="Marage G."/>
            <person name="Marchand G."/>
            <person name="Marquand E."/>
            <person name="Bret-Mestries E."/>
            <person name="Morien E."/>
            <person name="Nambeesan S."/>
            <person name="Nguyen T."/>
            <person name="Pegot-Espagnet P."/>
            <person name="Pouilly N."/>
            <person name="Raftis F."/>
            <person name="Sallet E."/>
            <person name="Schiex T."/>
            <person name="Thomas J."/>
            <person name="Vandecasteele C."/>
            <person name="Vares D."/>
            <person name="Vear F."/>
            <person name="Vautrin S."/>
            <person name="Crespi M."/>
            <person name="Mangin B."/>
            <person name="Burke J.M."/>
            <person name="Salse J."/>
            <person name="Munos S."/>
            <person name="Vincourt P."/>
            <person name="Rieseberg L.H."/>
            <person name="Langlade N.B."/>
        </authorList>
    </citation>
    <scope>NUCLEOTIDE SEQUENCE</scope>
    <source>
        <tissue evidence="1">Leaves</tissue>
    </source>
</reference>
<evidence type="ECO:0000313" key="1">
    <source>
        <dbReference type="EMBL" id="KAF5801659.1"/>
    </source>
</evidence>
<name>A0A9K3IS08_HELAN</name>